<comment type="function">
    <text evidence="6">DNA-dependent RNA polymerase catalyzes the transcription of DNA into RNA using the four ribonucleoside triphosphates as substrates.</text>
</comment>
<reference evidence="9" key="1">
    <citation type="submission" date="2021-08" db="EMBL/GenBank/DDBJ databases">
        <title>WGS assembly of Ceratopteris richardii.</title>
        <authorList>
            <person name="Marchant D.B."/>
            <person name="Chen G."/>
            <person name="Jenkins J."/>
            <person name="Shu S."/>
            <person name="Leebens-Mack J."/>
            <person name="Grimwood J."/>
            <person name="Schmutz J."/>
            <person name="Soltis P."/>
            <person name="Soltis D."/>
            <person name="Chen Z.-H."/>
        </authorList>
    </citation>
    <scope>NUCLEOTIDE SEQUENCE</scope>
    <source>
        <strain evidence="9">Whitten #5841</strain>
        <tissue evidence="9">Leaf</tissue>
    </source>
</reference>
<comment type="caution">
    <text evidence="9">The sequence shown here is derived from an EMBL/GenBank/DDBJ whole genome shotgun (WGS) entry which is preliminary data.</text>
</comment>
<dbReference type="InterPro" id="IPR007083">
    <property type="entry name" value="RNA_pol_Rpb1_4"/>
</dbReference>
<comment type="catalytic activity">
    <reaction evidence="5 6">
        <text>RNA(n) + a ribonucleoside 5'-triphosphate = RNA(n+1) + diphosphate</text>
        <dbReference type="Rhea" id="RHEA:21248"/>
        <dbReference type="Rhea" id="RHEA-COMP:14527"/>
        <dbReference type="Rhea" id="RHEA-COMP:17342"/>
        <dbReference type="ChEBI" id="CHEBI:33019"/>
        <dbReference type="ChEBI" id="CHEBI:61557"/>
        <dbReference type="ChEBI" id="CHEBI:140395"/>
        <dbReference type="EC" id="2.7.7.6"/>
    </reaction>
</comment>
<feature type="domain" description="RNA polymerase N-terminal" evidence="8">
    <location>
        <begin position="231"/>
        <end position="533"/>
    </location>
</feature>
<evidence type="ECO:0000256" key="6">
    <source>
        <dbReference type="RuleBase" id="RU004279"/>
    </source>
</evidence>
<dbReference type="InterPro" id="IPR006592">
    <property type="entry name" value="RNA_pol_N"/>
</dbReference>
<evidence type="ECO:0000256" key="1">
    <source>
        <dbReference type="ARBA" id="ARBA00022478"/>
    </source>
</evidence>
<feature type="region of interest" description="Disordered" evidence="7">
    <location>
        <begin position="315"/>
        <end position="337"/>
    </location>
</feature>
<evidence type="ECO:0000313" key="10">
    <source>
        <dbReference type="Proteomes" id="UP000825935"/>
    </source>
</evidence>
<proteinExistence type="inferred from homology"/>
<dbReference type="Gene3D" id="4.10.860.120">
    <property type="entry name" value="RNA polymerase II, clamp domain"/>
    <property type="match status" value="1"/>
</dbReference>
<dbReference type="InterPro" id="IPR000722">
    <property type="entry name" value="RNA_pol_asu"/>
</dbReference>
<dbReference type="GO" id="GO:0003677">
    <property type="term" value="F:DNA binding"/>
    <property type="evidence" value="ECO:0007669"/>
    <property type="project" value="InterPro"/>
</dbReference>
<dbReference type="Gene3D" id="1.10.274.100">
    <property type="entry name" value="RNA polymerase Rpb1, domain 3"/>
    <property type="match status" value="1"/>
</dbReference>
<dbReference type="Gene3D" id="3.30.1490.180">
    <property type="entry name" value="RNA polymerase ii"/>
    <property type="match status" value="1"/>
</dbReference>
<dbReference type="Gene3D" id="2.40.40.20">
    <property type="match status" value="1"/>
</dbReference>
<evidence type="ECO:0000259" key="8">
    <source>
        <dbReference type="SMART" id="SM00663"/>
    </source>
</evidence>
<dbReference type="InterPro" id="IPR044893">
    <property type="entry name" value="RNA_pol_Rpb1_clamp_domain"/>
</dbReference>
<dbReference type="Pfam" id="PF00623">
    <property type="entry name" value="RNA_pol_Rpb1_2"/>
    <property type="match status" value="1"/>
</dbReference>
<dbReference type="Gene3D" id="3.10.450.40">
    <property type="match status" value="1"/>
</dbReference>
<dbReference type="PANTHER" id="PTHR19376">
    <property type="entry name" value="DNA-DIRECTED RNA POLYMERASE"/>
    <property type="match status" value="1"/>
</dbReference>
<evidence type="ECO:0000256" key="2">
    <source>
        <dbReference type="ARBA" id="ARBA00022679"/>
    </source>
</evidence>
<dbReference type="OMA" id="CCSPFRG"/>
<dbReference type="Pfam" id="PF04998">
    <property type="entry name" value="RNA_pol_Rpb1_5"/>
    <property type="match status" value="1"/>
</dbReference>
<dbReference type="PANTHER" id="PTHR19376:SF36">
    <property type="entry name" value="DNA-DIRECTED RNA POLYMERASE IV SUBUNIT 1"/>
    <property type="match status" value="1"/>
</dbReference>
<sequence>MDTESSEPPLASLQMIGFDLLGSNDIIQSSTFDTHEIIHGSKNLNDARLGLPNAEGKCWTCHLANDNEYQCPGHFGHFSLGIPIFDPQHIHVLARLLNSICPNCGKTRPKQKGTKEQKVDTLIGSHQCLDEDCKYCKINASDGMYPQLKFKVVMGKVGEVESETIEMHVVINENGTLRFPADFWSFIDRSVDPYDRPPRLSRPLLPAEAIRILERVPGDLLDKSGVATRPSCLINRRIPVPPNCLRYTDGFKQGYGLRRLEINHKTRALSSVLSRNKASKKSYDDLFSAHKYAMELQARVASYYKSFKVFSSKKDDNLQRSKHKKKRNSKQQAQRSGQTWFRMNILGKRSHFSSSAVLCGAPNITLQQLAIPRYVAQNLKLSERVTAYNLSKIEEYAYTCSNRCFVTRDKEKRCLFPDQGFLDLKKGDIIERPLMDGDLVFSNRLPTLHKNSFLGFQAKIEDRHTFGINPILCGPISGDFDGDILQVYAPQSVLAKAEISELLDLSHQLISTQGGQALLKLSQDGILSSHLILENHFWLLKHEIQMLNMYCDSPAPRPTIIKAPGIKAPLWTGIQVLNMTFPPGVEYTYLGSVVVHDSEIMQCPAGNKWLTDCHMGIVPSLCYQKGTETALQFLTCLQNVLHEWLFQTGFSVGLKDMYLTDEIRTYKKLLEEVHIAVDDGRLSSQRVLTLERQIRLVLSGKEELIPRTFINPCHSDILDYGYQENFLSLAEEISARRSANCEFQRVLGEIPTVVERHSCPSNSMMAMIRAGSKGSLSNLIQQCACLGLQSLNGEGLFFSDFHDGLAIIHSCFLDGLTSKEFLSHLVSSRKPGKGYGAEGPGELFRKCMYGLREVYLAYDGSVRTRTDNHVIQFNYEVLENIEEADWKSKDSQSLGLGSEPVGVLAVTSLIEPAYSYAFRQSAPTRSNPIELLKETLLRCSGTSLKGIDHKSILAISSNTIKRKTDPARVALQIQRHLHCFTLGMLPVKTMIEYDFQKTDLGTAMLWIIHMHVPQIAMKGSNVVSDVLSMFSQAQVKHSGENFFLSDCLHCDKNEACIRLMFDLNNSPEEGECSFDNKFLGGLNLIKHTVLPLLQERIIRGSRMIKATAIHWKDFVQWSSLFDRSGQKNCQENQVRGEIFVEVNTSSVSQRGKSWELVENACSEIAHYIDWRRSRPYSIAEVFSVLGIEAARTVIYERLQQCTYKLGMKIWDQHLLLICDFMTHSGKVLPFTASGMKEWHKIMNISAPFTEGTFQDPRGTFLDAARKGKRERLSSIISCLIWGKSDSLAENSFFDLLWSPNTQGWSSTALGKSFIDLPTEIHQHLPSMNVAPYQETPTNLQLPQQGDLPQKNFDMDGILHKHFPVELDKLYSECPPGFEYDGSKTYEKDDTVKNSQLPFTVRRILHHRYKDGEKLSEEDMHFLIENVLIYHPKREEKIGCGIAAIKIGHNVKYPESRCFILCRKDGTTEDFSYNKCLQNIG</sequence>
<dbReference type="Pfam" id="PF05000">
    <property type="entry name" value="RNA_pol_Rpb1_4"/>
    <property type="match status" value="1"/>
</dbReference>
<keyword evidence="3 6" id="KW-0548">Nucleotidyltransferase</keyword>
<keyword evidence="4 6" id="KW-0804">Transcription</keyword>
<dbReference type="SUPFAM" id="SSF64484">
    <property type="entry name" value="beta and beta-prime subunits of DNA dependent RNA-polymerase"/>
    <property type="match status" value="1"/>
</dbReference>
<organism evidence="9 10">
    <name type="scientific">Ceratopteris richardii</name>
    <name type="common">Triangle waterfern</name>
    <dbReference type="NCBI Taxonomy" id="49495"/>
    <lineage>
        <taxon>Eukaryota</taxon>
        <taxon>Viridiplantae</taxon>
        <taxon>Streptophyta</taxon>
        <taxon>Embryophyta</taxon>
        <taxon>Tracheophyta</taxon>
        <taxon>Polypodiopsida</taxon>
        <taxon>Polypodiidae</taxon>
        <taxon>Polypodiales</taxon>
        <taxon>Pteridineae</taxon>
        <taxon>Pteridaceae</taxon>
        <taxon>Parkerioideae</taxon>
        <taxon>Ceratopteris</taxon>
    </lineage>
</organism>
<evidence type="ECO:0000313" key="9">
    <source>
        <dbReference type="EMBL" id="KAH7423404.1"/>
    </source>
</evidence>
<dbReference type="Proteomes" id="UP000825935">
    <property type="component" value="Chromosome 12"/>
</dbReference>
<dbReference type="Pfam" id="PF11523">
    <property type="entry name" value="DUF3223"/>
    <property type="match status" value="1"/>
</dbReference>
<dbReference type="Pfam" id="PF04983">
    <property type="entry name" value="RNA_pol_Rpb1_3"/>
    <property type="match status" value="1"/>
</dbReference>
<feature type="compositionally biased region" description="Basic residues" evidence="7">
    <location>
        <begin position="320"/>
        <end position="329"/>
    </location>
</feature>
<keyword evidence="10" id="KW-1185">Reference proteome</keyword>
<dbReference type="GO" id="GO:0000428">
    <property type="term" value="C:DNA-directed RNA polymerase complex"/>
    <property type="evidence" value="ECO:0007669"/>
    <property type="project" value="UniProtKB-KW"/>
</dbReference>
<keyword evidence="2 6" id="KW-0808">Transferase</keyword>
<comment type="similarity">
    <text evidence="6">Belongs to the RNA polymerase beta' chain family.</text>
</comment>
<dbReference type="EMBL" id="CM035417">
    <property type="protein sequence ID" value="KAH7423404.1"/>
    <property type="molecule type" value="Genomic_DNA"/>
</dbReference>
<dbReference type="InterPro" id="IPR007080">
    <property type="entry name" value="RNA_pol_Rpb1_1"/>
</dbReference>
<dbReference type="OrthoDB" id="409625at2759"/>
<dbReference type="Gene3D" id="1.10.132.30">
    <property type="match status" value="1"/>
</dbReference>
<evidence type="ECO:0000256" key="7">
    <source>
        <dbReference type="SAM" id="MobiDB-lite"/>
    </source>
</evidence>
<name>A0A8T2TPQ8_CERRI</name>
<dbReference type="InterPro" id="IPR042102">
    <property type="entry name" value="RNA_pol_Rpb1_3_sf"/>
</dbReference>
<dbReference type="GO" id="GO:0006351">
    <property type="term" value="P:DNA-templated transcription"/>
    <property type="evidence" value="ECO:0007669"/>
    <property type="project" value="InterPro"/>
</dbReference>
<evidence type="ECO:0000256" key="4">
    <source>
        <dbReference type="ARBA" id="ARBA00023163"/>
    </source>
</evidence>
<dbReference type="GO" id="GO:0003899">
    <property type="term" value="F:DNA-directed RNA polymerase activity"/>
    <property type="evidence" value="ECO:0007669"/>
    <property type="project" value="UniProtKB-EC"/>
</dbReference>
<dbReference type="SMART" id="SM00663">
    <property type="entry name" value="RPOLA_N"/>
    <property type="match status" value="1"/>
</dbReference>
<gene>
    <name evidence="9" type="ORF">KP509_12G053900</name>
</gene>
<evidence type="ECO:0000256" key="3">
    <source>
        <dbReference type="ARBA" id="ARBA00022695"/>
    </source>
</evidence>
<dbReference type="EC" id="2.7.7.6" evidence="6"/>
<dbReference type="InterPro" id="IPR007081">
    <property type="entry name" value="RNA_pol_Rpb1_5"/>
</dbReference>
<dbReference type="InterPro" id="IPR007066">
    <property type="entry name" value="RNA_pol_Rpb1_3"/>
</dbReference>
<evidence type="ECO:0000256" key="5">
    <source>
        <dbReference type="ARBA" id="ARBA00048552"/>
    </source>
</evidence>
<protein>
    <recommendedName>
        <fullName evidence="6">DNA-directed RNA polymerase subunit</fullName>
        <ecNumber evidence="6">2.7.7.6</ecNumber>
    </recommendedName>
</protein>
<dbReference type="InterPro" id="IPR038120">
    <property type="entry name" value="Rpb1_funnel_sf"/>
</dbReference>
<keyword evidence="1 6" id="KW-0240">DNA-directed RNA polymerase</keyword>
<accession>A0A8T2TPQ8</accession>
<dbReference type="InterPro" id="IPR045867">
    <property type="entry name" value="DNA-dir_RpoC_beta_prime"/>
</dbReference>
<dbReference type="Pfam" id="PF04997">
    <property type="entry name" value="RNA_pol_Rpb1_1"/>
    <property type="match status" value="1"/>
</dbReference>